<dbReference type="AlphaFoldDB" id="A0A5E4B9Z6"/>
<reference evidence="2" key="2">
    <citation type="submission" date="2020-08" db="EMBL/GenBank/DDBJ databases">
        <authorList>
            <person name="Shumante A."/>
            <person name="Zimin A.V."/>
            <person name="Puiu D."/>
            <person name="Salzberg S.L."/>
        </authorList>
    </citation>
    <scope>NUCLEOTIDE SEQUENCE</scope>
    <source>
        <strain evidence="2">WC2-LM</strain>
        <tissue evidence="2">Liver</tissue>
    </source>
</reference>
<sequence>MGRYSPAFNRVSDPALCGGHCSHAKPELQKGGVAGARTQRREARGGPSAGPLQYDWLPCTCHPDDWPYSSQLHTPHGEKDH</sequence>
<evidence type="ECO:0000313" key="4">
    <source>
        <dbReference type="Proteomes" id="UP000335636"/>
    </source>
</evidence>
<evidence type="ECO:0000313" key="3">
    <source>
        <dbReference type="EMBL" id="VTJ66478.1"/>
    </source>
</evidence>
<evidence type="ECO:0000313" key="2">
    <source>
        <dbReference type="EMBL" id="KAF7462645.1"/>
    </source>
</evidence>
<dbReference type="Proteomes" id="UP000662637">
    <property type="component" value="Unassembled WGS sequence"/>
</dbReference>
<dbReference type="Proteomes" id="UP000335636">
    <property type="component" value="Unassembled WGS sequence"/>
</dbReference>
<proteinExistence type="predicted"/>
<evidence type="ECO:0000256" key="1">
    <source>
        <dbReference type="SAM" id="MobiDB-lite"/>
    </source>
</evidence>
<reference evidence="3 4" key="1">
    <citation type="submission" date="2019-04" db="EMBL/GenBank/DDBJ databases">
        <authorList>
            <person name="Alioto T."/>
            <person name="Alioto T."/>
        </authorList>
    </citation>
    <scope>NUCLEOTIDE SEQUENCE [LARGE SCALE GENOMIC DNA]</scope>
</reference>
<gene>
    <name evidence="2" type="ORF">GHT09_011803</name>
    <name evidence="3" type="ORF">MONAX_5E008680</name>
</gene>
<name>A0A5E4B9Z6_MARMO</name>
<dbReference type="EMBL" id="WJEC01008345">
    <property type="protein sequence ID" value="KAF7462645.1"/>
    <property type="molecule type" value="Genomic_DNA"/>
</dbReference>
<protein>
    <submittedName>
        <fullName evidence="3">Uncharacterized protein</fullName>
    </submittedName>
</protein>
<dbReference type="EMBL" id="CABDUW010000345">
    <property type="protein sequence ID" value="VTJ66478.1"/>
    <property type="molecule type" value="Genomic_DNA"/>
</dbReference>
<keyword evidence="4" id="KW-1185">Reference proteome</keyword>
<feature type="region of interest" description="Disordered" evidence="1">
    <location>
        <begin position="22"/>
        <end position="51"/>
    </location>
</feature>
<accession>A0A5E4B9Z6</accession>
<organism evidence="3 4">
    <name type="scientific">Marmota monax</name>
    <name type="common">Woodchuck</name>
    <dbReference type="NCBI Taxonomy" id="9995"/>
    <lineage>
        <taxon>Eukaryota</taxon>
        <taxon>Metazoa</taxon>
        <taxon>Chordata</taxon>
        <taxon>Craniata</taxon>
        <taxon>Vertebrata</taxon>
        <taxon>Euteleostomi</taxon>
        <taxon>Mammalia</taxon>
        <taxon>Eutheria</taxon>
        <taxon>Euarchontoglires</taxon>
        <taxon>Glires</taxon>
        <taxon>Rodentia</taxon>
        <taxon>Sciuromorpha</taxon>
        <taxon>Sciuridae</taxon>
        <taxon>Xerinae</taxon>
        <taxon>Marmotini</taxon>
        <taxon>Marmota</taxon>
    </lineage>
</organism>